<dbReference type="AlphaFoldDB" id="A0A1W1IAW7"/>
<dbReference type="KEGG" id="nja:NSJP_3872"/>
<dbReference type="Proteomes" id="UP000192042">
    <property type="component" value="Chromosome I"/>
</dbReference>
<proteinExistence type="predicted"/>
<dbReference type="EMBL" id="LT828648">
    <property type="protein sequence ID" value="SLM50039.1"/>
    <property type="molecule type" value="Genomic_DNA"/>
</dbReference>
<name>A0A1W1IAW7_9BACT</name>
<organism evidence="1 2">
    <name type="scientific">Nitrospira japonica</name>
    <dbReference type="NCBI Taxonomy" id="1325564"/>
    <lineage>
        <taxon>Bacteria</taxon>
        <taxon>Pseudomonadati</taxon>
        <taxon>Nitrospirota</taxon>
        <taxon>Nitrospiria</taxon>
        <taxon>Nitrospirales</taxon>
        <taxon>Nitrospiraceae</taxon>
        <taxon>Nitrospira</taxon>
    </lineage>
</organism>
<evidence type="ECO:0000313" key="2">
    <source>
        <dbReference type="Proteomes" id="UP000192042"/>
    </source>
</evidence>
<protein>
    <submittedName>
        <fullName evidence="1">Uncharacterized protein</fullName>
    </submittedName>
</protein>
<accession>A0A1W1IAW7</accession>
<keyword evidence="2" id="KW-1185">Reference proteome</keyword>
<reference evidence="1 2" key="1">
    <citation type="submission" date="2017-03" db="EMBL/GenBank/DDBJ databases">
        <authorList>
            <person name="Afonso C.L."/>
            <person name="Miller P.J."/>
            <person name="Scott M.A."/>
            <person name="Spackman E."/>
            <person name="Goraichik I."/>
            <person name="Dimitrov K.M."/>
            <person name="Suarez D.L."/>
            <person name="Swayne D.E."/>
        </authorList>
    </citation>
    <scope>NUCLEOTIDE SEQUENCE [LARGE SCALE GENOMIC DNA]</scope>
    <source>
        <strain evidence="1">Genome sequencing of Nitrospira japonica strain NJ11</strain>
    </source>
</reference>
<gene>
    <name evidence="1" type="ORF">NSJP_3872</name>
</gene>
<sequence>MRNGKPDVGRRVVITTSRRMEVRGRSCRDGWLIGSGKASKGFGGESMNGNTYCLLPAADGPDSRFDSLNGAPV</sequence>
<dbReference type="STRING" id="1325564.NSJP_3872"/>
<evidence type="ECO:0000313" key="1">
    <source>
        <dbReference type="EMBL" id="SLM50039.1"/>
    </source>
</evidence>